<dbReference type="CDD" id="cd00056">
    <property type="entry name" value="ENDO3c"/>
    <property type="match status" value="1"/>
</dbReference>
<protein>
    <submittedName>
        <fullName evidence="11">Putative HhH-GPD superfamily base excision DNA repair protein</fullName>
    </submittedName>
</protein>
<dbReference type="AlphaFoldDB" id="B3T7B3"/>
<dbReference type="GO" id="GO:0035485">
    <property type="term" value="F:adenine/guanine mispair binding"/>
    <property type="evidence" value="ECO:0007669"/>
    <property type="project" value="TreeGrafter"/>
</dbReference>
<sequence length="349" mass="39440">MNFPKTHELAAGEGRSAFGENLLAWYDDHRRDLPWRKQPSLYKTVVSEFMLQQTRVATVLPYFERWLKQFPDFAALADASEEAVLKAWEGLGYYSRARNLRKLAQQIEALEKIPADSAAWEGFPGVGPYVAAAVTSISFGTKAAVVDGNVVRVLARMLSIDEQFRDNATAQRKLRPIAQELLHYNRPGDYNQAVMELGATVCHRRSPLCSDCPALYVCQSGQRGDPESYPRTAKKSIERITVDRLWITCNNSLLLREAPADSKRLAGLMELPKLEDLPTVPKPGKTALLAIKKRSISNQSIEERIYRAELPHGFNLKDCPELRLTRQRDLGEITLSAPHRRWIESLLPK</sequence>
<evidence type="ECO:0000256" key="9">
    <source>
        <dbReference type="ARBA" id="ARBA00023295"/>
    </source>
</evidence>
<feature type="domain" description="HhH-GPD" evidence="10">
    <location>
        <begin position="50"/>
        <end position="200"/>
    </location>
</feature>
<dbReference type="GO" id="GO:0000701">
    <property type="term" value="F:purine-specific mismatch base pair DNA N-glycosylase activity"/>
    <property type="evidence" value="ECO:0007669"/>
    <property type="project" value="TreeGrafter"/>
</dbReference>
<evidence type="ECO:0000256" key="1">
    <source>
        <dbReference type="ARBA" id="ARBA00001966"/>
    </source>
</evidence>
<evidence type="ECO:0000256" key="2">
    <source>
        <dbReference type="ARBA" id="ARBA00008343"/>
    </source>
</evidence>
<evidence type="ECO:0000256" key="4">
    <source>
        <dbReference type="ARBA" id="ARBA00022763"/>
    </source>
</evidence>
<dbReference type="GO" id="GO:0051536">
    <property type="term" value="F:iron-sulfur cluster binding"/>
    <property type="evidence" value="ECO:0007669"/>
    <property type="project" value="UniProtKB-KW"/>
</dbReference>
<comment type="cofactor">
    <cofactor evidence="1">
        <name>[4Fe-4S] cluster</name>
        <dbReference type="ChEBI" id="CHEBI:49883"/>
    </cofactor>
</comment>
<evidence type="ECO:0000259" key="10">
    <source>
        <dbReference type="SMART" id="SM00478"/>
    </source>
</evidence>
<gene>
    <name evidence="11" type="ORF">ALOHA_HF4000APKG3D20ctg1g20</name>
</gene>
<dbReference type="GO" id="GO:0006284">
    <property type="term" value="P:base-excision repair"/>
    <property type="evidence" value="ECO:0007669"/>
    <property type="project" value="InterPro"/>
</dbReference>
<name>B3T7B3_9ZZZZ</name>
<dbReference type="InterPro" id="IPR023170">
    <property type="entry name" value="HhH_base_excis_C"/>
</dbReference>
<evidence type="ECO:0000313" key="11">
    <source>
        <dbReference type="EMBL" id="ABZ08472.1"/>
    </source>
</evidence>
<reference evidence="11" key="1">
    <citation type="journal article" date="2008" name="ISME J.">
        <title>Genomic patterns of recombination, clonal divergence and environment in marine microbial populations.</title>
        <authorList>
            <person name="Konstantinidis K.T."/>
            <person name="Delong E.F."/>
        </authorList>
    </citation>
    <scope>NUCLEOTIDE SEQUENCE</scope>
</reference>
<dbReference type="SUPFAM" id="SSF48150">
    <property type="entry name" value="DNA-glycosylase"/>
    <property type="match status" value="1"/>
</dbReference>
<dbReference type="EMBL" id="EU016629">
    <property type="protein sequence ID" value="ABZ08472.1"/>
    <property type="molecule type" value="Genomic_DNA"/>
</dbReference>
<dbReference type="PANTHER" id="PTHR42944:SF1">
    <property type="entry name" value="ADENINE DNA GLYCOSYLASE"/>
    <property type="match status" value="1"/>
</dbReference>
<dbReference type="GO" id="GO:0032357">
    <property type="term" value="F:oxidized purine DNA binding"/>
    <property type="evidence" value="ECO:0007669"/>
    <property type="project" value="TreeGrafter"/>
</dbReference>
<dbReference type="PANTHER" id="PTHR42944">
    <property type="entry name" value="ADENINE DNA GLYCOSYLASE"/>
    <property type="match status" value="1"/>
</dbReference>
<dbReference type="InterPro" id="IPR003265">
    <property type="entry name" value="HhH-GPD_domain"/>
</dbReference>
<comment type="similarity">
    <text evidence="2">Belongs to the Nth/MutY family.</text>
</comment>
<evidence type="ECO:0000256" key="7">
    <source>
        <dbReference type="ARBA" id="ARBA00023014"/>
    </source>
</evidence>
<keyword evidence="8" id="KW-0234">DNA repair</keyword>
<dbReference type="Pfam" id="PF00730">
    <property type="entry name" value="HhH-GPD"/>
    <property type="match status" value="1"/>
</dbReference>
<keyword evidence="5" id="KW-0378">Hydrolase</keyword>
<keyword evidence="9" id="KW-0326">Glycosidase</keyword>
<evidence type="ECO:0000256" key="8">
    <source>
        <dbReference type="ARBA" id="ARBA00023204"/>
    </source>
</evidence>
<dbReference type="InterPro" id="IPR011257">
    <property type="entry name" value="DNA_glycosylase"/>
</dbReference>
<dbReference type="GO" id="GO:0046872">
    <property type="term" value="F:metal ion binding"/>
    <property type="evidence" value="ECO:0007669"/>
    <property type="project" value="UniProtKB-KW"/>
</dbReference>
<dbReference type="GO" id="GO:0034039">
    <property type="term" value="F:8-oxo-7,8-dihydroguanine DNA N-glycosylase activity"/>
    <property type="evidence" value="ECO:0007669"/>
    <property type="project" value="TreeGrafter"/>
</dbReference>
<keyword evidence="6" id="KW-0408">Iron</keyword>
<evidence type="ECO:0000256" key="6">
    <source>
        <dbReference type="ARBA" id="ARBA00023004"/>
    </source>
</evidence>
<dbReference type="Gene3D" id="1.10.1670.10">
    <property type="entry name" value="Helix-hairpin-Helix base-excision DNA repair enzymes (C-terminal)"/>
    <property type="match status" value="1"/>
</dbReference>
<evidence type="ECO:0000256" key="5">
    <source>
        <dbReference type="ARBA" id="ARBA00022801"/>
    </source>
</evidence>
<proteinExistence type="inferred from homology"/>
<keyword evidence="7" id="KW-0411">Iron-sulfur</keyword>
<organism evidence="11">
    <name type="scientific">uncultured marine microorganism HF4000_APKG3D20</name>
    <dbReference type="NCBI Taxonomy" id="455549"/>
    <lineage>
        <taxon>unclassified sequences</taxon>
        <taxon>environmental samples</taxon>
    </lineage>
</organism>
<dbReference type="Gene3D" id="1.10.340.30">
    <property type="entry name" value="Hypothetical protein, domain 2"/>
    <property type="match status" value="1"/>
</dbReference>
<dbReference type="PROSITE" id="PS00764">
    <property type="entry name" value="ENDONUCLEASE_III_1"/>
    <property type="match status" value="1"/>
</dbReference>
<dbReference type="InterPro" id="IPR044298">
    <property type="entry name" value="MIG/MutY"/>
</dbReference>
<accession>B3T7B3</accession>
<evidence type="ECO:0000256" key="3">
    <source>
        <dbReference type="ARBA" id="ARBA00022723"/>
    </source>
</evidence>
<dbReference type="GO" id="GO:0006298">
    <property type="term" value="P:mismatch repair"/>
    <property type="evidence" value="ECO:0007669"/>
    <property type="project" value="TreeGrafter"/>
</dbReference>
<keyword evidence="3" id="KW-0479">Metal-binding</keyword>
<dbReference type="InterPro" id="IPR004035">
    <property type="entry name" value="Endouclease-III_FeS-bd_BS"/>
</dbReference>
<dbReference type="SMART" id="SM00478">
    <property type="entry name" value="ENDO3c"/>
    <property type="match status" value="1"/>
</dbReference>
<keyword evidence="4" id="KW-0227">DNA damage</keyword>